<organism evidence="1 2">
    <name type="scientific">Nostoc flagelliforme CCNUN1</name>
    <dbReference type="NCBI Taxonomy" id="2038116"/>
    <lineage>
        <taxon>Bacteria</taxon>
        <taxon>Bacillati</taxon>
        <taxon>Cyanobacteriota</taxon>
        <taxon>Cyanophyceae</taxon>
        <taxon>Nostocales</taxon>
        <taxon>Nostocaceae</taxon>
        <taxon>Nostoc</taxon>
    </lineage>
</organism>
<keyword evidence="2" id="KW-1185">Reference proteome</keyword>
<evidence type="ECO:0000313" key="2">
    <source>
        <dbReference type="Proteomes" id="UP000232003"/>
    </source>
</evidence>
<dbReference type="KEGG" id="nfl:COO91_08969"/>
<keyword evidence="1" id="KW-0418">Kinase</keyword>
<proteinExistence type="predicted"/>
<accession>A0A2K8T5H7</accession>
<evidence type="ECO:0000313" key="1">
    <source>
        <dbReference type="EMBL" id="AUB42823.1"/>
    </source>
</evidence>
<keyword evidence="1" id="KW-0808">Transferase</keyword>
<dbReference type="Proteomes" id="UP000232003">
    <property type="component" value="Chromosome"/>
</dbReference>
<reference evidence="1 2" key="1">
    <citation type="submission" date="2017-11" db="EMBL/GenBank/DDBJ databases">
        <title>Complete genome of a free-living desiccation-tolerant cyanobacterium and its photosynthetic adaptation to extreme terrestrial habitat.</title>
        <authorList>
            <person name="Shang J."/>
        </authorList>
    </citation>
    <scope>NUCLEOTIDE SEQUENCE [LARGE SCALE GENOMIC DNA]</scope>
    <source>
        <strain evidence="1 2">CCNUN1</strain>
    </source>
</reference>
<sequence>MHEQKQPVAYPIARKNGSFTTNILAPEGVRYIAVFNYAPGHATDDKIV</sequence>
<dbReference type="GO" id="GO:0016301">
    <property type="term" value="F:kinase activity"/>
    <property type="evidence" value="ECO:0007669"/>
    <property type="project" value="UniProtKB-KW"/>
</dbReference>
<dbReference type="EMBL" id="CP024785">
    <property type="protein sequence ID" value="AUB42823.1"/>
    <property type="molecule type" value="Genomic_DNA"/>
</dbReference>
<gene>
    <name evidence="1" type="ORF">COO91_08969</name>
</gene>
<protein>
    <submittedName>
        <fullName evidence="1">Ser/Thr protein kinase RdoA involved in Cpx stress response, MazF antagonist</fullName>
    </submittedName>
</protein>
<dbReference type="AlphaFoldDB" id="A0A2K8T5H7"/>
<name>A0A2K8T5H7_9NOSO</name>